<comment type="caution">
    <text evidence="1">The sequence shown here is derived from an EMBL/GenBank/DDBJ whole genome shotgun (WGS) entry which is preliminary data.</text>
</comment>
<protein>
    <submittedName>
        <fullName evidence="1">DUF1178 family protein</fullName>
    </submittedName>
</protein>
<dbReference type="Pfam" id="PF06676">
    <property type="entry name" value="DUF1178"/>
    <property type="match status" value="1"/>
</dbReference>
<dbReference type="InterPro" id="IPR009562">
    <property type="entry name" value="DUF1178"/>
</dbReference>
<accession>A0A3A3FXC2</accession>
<evidence type="ECO:0000313" key="2">
    <source>
        <dbReference type="Proteomes" id="UP000265955"/>
    </source>
</evidence>
<gene>
    <name evidence="1" type="ORF">D3871_07765</name>
</gene>
<dbReference type="AlphaFoldDB" id="A0A3A3FXC2"/>
<sequence>MKVYNLCCESNHRFEGWFASEQDFHQQVEDGFLACPICDSHAISRMPSAPRLNISGAQAPAQTPIDSVLQTQLMELVRKVVENTEDVGERFAEEARRIHYNETPERAIRGVASADEFKALSEEGIDVVPLPVPVSPKESVH</sequence>
<dbReference type="EMBL" id="QYUO01000001">
    <property type="protein sequence ID" value="RJG00025.1"/>
    <property type="molecule type" value="Genomic_DNA"/>
</dbReference>
<keyword evidence="2" id="KW-1185">Reference proteome</keyword>
<proteinExistence type="predicted"/>
<reference evidence="2" key="1">
    <citation type="submission" date="2018-09" db="EMBL/GenBank/DDBJ databases">
        <authorList>
            <person name="Zhu H."/>
        </authorList>
    </citation>
    <scope>NUCLEOTIDE SEQUENCE [LARGE SCALE GENOMIC DNA]</scope>
    <source>
        <strain evidence="2">K1R23-30</strain>
    </source>
</reference>
<dbReference type="Proteomes" id="UP000265955">
    <property type="component" value="Unassembled WGS sequence"/>
</dbReference>
<dbReference type="OrthoDB" id="5295943at2"/>
<dbReference type="PIRSF" id="PIRSF032131">
    <property type="entry name" value="UCP032131"/>
    <property type="match status" value="1"/>
</dbReference>
<evidence type="ECO:0000313" key="1">
    <source>
        <dbReference type="EMBL" id="RJG00025.1"/>
    </source>
</evidence>
<organism evidence="1 2">
    <name type="scientific">Noviherbaspirillum saxi</name>
    <dbReference type="NCBI Taxonomy" id="2320863"/>
    <lineage>
        <taxon>Bacteria</taxon>
        <taxon>Pseudomonadati</taxon>
        <taxon>Pseudomonadota</taxon>
        <taxon>Betaproteobacteria</taxon>
        <taxon>Burkholderiales</taxon>
        <taxon>Oxalobacteraceae</taxon>
        <taxon>Noviherbaspirillum</taxon>
    </lineage>
</organism>
<dbReference type="RefSeq" id="WP_119769966.1">
    <property type="nucleotide sequence ID" value="NZ_QYUO01000001.1"/>
</dbReference>
<name>A0A3A3FXC2_9BURK</name>